<keyword evidence="4" id="KW-1185">Reference proteome</keyword>
<organism evidence="3 4">
    <name type="scientific">Pristionchus pacificus</name>
    <name type="common">Parasitic nematode worm</name>
    <dbReference type="NCBI Taxonomy" id="54126"/>
    <lineage>
        <taxon>Eukaryota</taxon>
        <taxon>Metazoa</taxon>
        <taxon>Ecdysozoa</taxon>
        <taxon>Nematoda</taxon>
        <taxon>Chromadorea</taxon>
        <taxon>Rhabditida</taxon>
        <taxon>Rhabditina</taxon>
        <taxon>Diplogasteromorpha</taxon>
        <taxon>Diplogasteroidea</taxon>
        <taxon>Neodiplogasteridae</taxon>
        <taxon>Pristionchus</taxon>
    </lineage>
</organism>
<evidence type="ECO:0000256" key="1">
    <source>
        <dbReference type="SAM" id="MobiDB-lite"/>
    </source>
</evidence>
<protein>
    <submittedName>
        <fullName evidence="3">Uncharacterized protein</fullName>
    </submittedName>
</protein>
<keyword evidence="2" id="KW-1133">Transmembrane helix</keyword>
<feature type="region of interest" description="Disordered" evidence="1">
    <location>
        <begin position="179"/>
        <end position="227"/>
    </location>
</feature>
<name>A0A2A6CTM6_PRIPA</name>
<evidence type="ECO:0000313" key="4">
    <source>
        <dbReference type="Proteomes" id="UP000005239"/>
    </source>
</evidence>
<dbReference type="Proteomes" id="UP000005239">
    <property type="component" value="Unassembled WGS sequence"/>
</dbReference>
<accession>A0A8R1U7S9</accession>
<feature type="transmembrane region" description="Helical" evidence="2">
    <location>
        <begin position="57"/>
        <end position="79"/>
    </location>
</feature>
<keyword evidence="2" id="KW-0812">Transmembrane</keyword>
<keyword evidence="2" id="KW-0472">Membrane</keyword>
<feature type="compositionally biased region" description="Pro residues" evidence="1">
    <location>
        <begin position="185"/>
        <end position="194"/>
    </location>
</feature>
<sequence>MRWNTFVLQTRQLRSCIFVSRTRSEMPPETRRRPLNNRRRISRVQVRREWKAIEMTYTLSLFALFVVAGLLSVLVIFIFELPNWIIIVIVIAFVCSVAVLTIGLGVFGQRRRMIRRVRRHHLMHAGRHDVYTLPSMFFPPPPAFPPMYSEQMRIPRPTLIRSSRLLAVPPQYEQLFGADGSDVPFSPPPAPGAPPSYASMDRPARRSTDRSTLSPPPGYEESRMEESMEMMEMGVERVREHTVIEITEEIIEENNNETSAVPSVVKVIDCSKAQPEVFEIPQNETVC</sequence>
<dbReference type="AlphaFoldDB" id="A0A2A6CTM6"/>
<accession>A0A2A6CTM6</accession>
<gene>
    <name evidence="3" type="primary">WBGene00099138</name>
</gene>
<feature type="transmembrane region" description="Helical" evidence="2">
    <location>
        <begin position="85"/>
        <end position="108"/>
    </location>
</feature>
<proteinExistence type="predicted"/>
<reference evidence="3" key="2">
    <citation type="submission" date="2022-06" db="UniProtKB">
        <authorList>
            <consortium name="EnsemblMetazoa"/>
        </authorList>
    </citation>
    <scope>IDENTIFICATION</scope>
    <source>
        <strain evidence="3">PS312</strain>
    </source>
</reference>
<evidence type="ECO:0000313" key="3">
    <source>
        <dbReference type="EnsemblMetazoa" id="PPA09584.1"/>
    </source>
</evidence>
<dbReference type="EnsemblMetazoa" id="PPA09584.1">
    <property type="protein sequence ID" value="PPA09584.1"/>
    <property type="gene ID" value="WBGene00099138"/>
</dbReference>
<evidence type="ECO:0000256" key="2">
    <source>
        <dbReference type="SAM" id="Phobius"/>
    </source>
</evidence>
<reference evidence="4" key="1">
    <citation type="journal article" date="2008" name="Nat. Genet.">
        <title>The Pristionchus pacificus genome provides a unique perspective on nematode lifestyle and parasitism.</title>
        <authorList>
            <person name="Dieterich C."/>
            <person name="Clifton S.W."/>
            <person name="Schuster L.N."/>
            <person name="Chinwalla A."/>
            <person name="Delehaunty K."/>
            <person name="Dinkelacker I."/>
            <person name="Fulton L."/>
            <person name="Fulton R."/>
            <person name="Godfrey J."/>
            <person name="Minx P."/>
            <person name="Mitreva M."/>
            <person name="Roeseler W."/>
            <person name="Tian H."/>
            <person name="Witte H."/>
            <person name="Yang S.P."/>
            <person name="Wilson R.K."/>
            <person name="Sommer R.J."/>
        </authorList>
    </citation>
    <scope>NUCLEOTIDE SEQUENCE [LARGE SCALE GENOMIC DNA]</scope>
    <source>
        <strain evidence="4">PS312</strain>
    </source>
</reference>